<keyword evidence="1" id="KW-0694">RNA-binding</keyword>
<sequence>MDNPDLTFFIELYGEVGGVARNIKNEKKGDLSDHEWKESVYNILWEVVRRVPQECRQEAALVFDVAIGESLDIGFVDEKKNFKISEKCSKHTYDALDKFFEELRLLEYSFRSREEPVAESELLKLVNEWKDLGVASTLAGGAEVVTFSTRRPYTHHHAHSTRQPRRKYTKIPLISNTDFDINRLVTEEPIIVTPLNLGDIDSIYGKRPEGQAKDVLLDSKPWEKEPGGVDEEAPSTTLAPPAEAPLQGNQTPVPPSTVQEKEPAAPSVQTEDKNRQFEWPDLNDGGPGEDILWPHKLIG</sequence>
<protein>
    <recommendedName>
        <fullName evidence="3">THUMP domain-containing protein</fullName>
    </recommendedName>
</protein>
<reference evidence="4" key="1">
    <citation type="submission" date="2022-03" db="EMBL/GenBank/DDBJ databases">
        <authorList>
            <person name="Sayadi A."/>
        </authorList>
    </citation>
    <scope>NUCLEOTIDE SEQUENCE</scope>
</reference>
<evidence type="ECO:0000256" key="1">
    <source>
        <dbReference type="PROSITE-ProRule" id="PRU00529"/>
    </source>
</evidence>
<proteinExistence type="predicted"/>
<gene>
    <name evidence="4" type="ORF">ACAOBT_LOCUS34927</name>
</gene>
<evidence type="ECO:0000313" key="4">
    <source>
        <dbReference type="EMBL" id="CAH2015742.1"/>
    </source>
</evidence>
<evidence type="ECO:0000259" key="3">
    <source>
        <dbReference type="PROSITE" id="PS51165"/>
    </source>
</evidence>
<feature type="region of interest" description="Disordered" evidence="2">
    <location>
        <begin position="220"/>
        <end position="299"/>
    </location>
</feature>
<accession>A0A9P0Q9Q6</accession>
<dbReference type="Proteomes" id="UP001152888">
    <property type="component" value="Unassembled WGS sequence"/>
</dbReference>
<evidence type="ECO:0000256" key="2">
    <source>
        <dbReference type="SAM" id="MobiDB-lite"/>
    </source>
</evidence>
<dbReference type="AlphaFoldDB" id="A0A9P0Q9Q6"/>
<name>A0A9P0Q9Q6_ACAOB</name>
<organism evidence="4 5">
    <name type="scientific">Acanthoscelides obtectus</name>
    <name type="common">Bean weevil</name>
    <name type="synonym">Bruchus obtectus</name>
    <dbReference type="NCBI Taxonomy" id="200917"/>
    <lineage>
        <taxon>Eukaryota</taxon>
        <taxon>Metazoa</taxon>
        <taxon>Ecdysozoa</taxon>
        <taxon>Arthropoda</taxon>
        <taxon>Hexapoda</taxon>
        <taxon>Insecta</taxon>
        <taxon>Pterygota</taxon>
        <taxon>Neoptera</taxon>
        <taxon>Endopterygota</taxon>
        <taxon>Coleoptera</taxon>
        <taxon>Polyphaga</taxon>
        <taxon>Cucujiformia</taxon>
        <taxon>Chrysomeloidea</taxon>
        <taxon>Chrysomelidae</taxon>
        <taxon>Bruchinae</taxon>
        <taxon>Bruchini</taxon>
        <taxon>Acanthoscelides</taxon>
    </lineage>
</organism>
<comment type="caution">
    <text evidence="4">The sequence shown here is derived from an EMBL/GenBank/DDBJ whole genome shotgun (WGS) entry which is preliminary data.</text>
</comment>
<dbReference type="GO" id="GO:0003723">
    <property type="term" value="F:RNA binding"/>
    <property type="evidence" value="ECO:0007669"/>
    <property type="project" value="UniProtKB-UniRule"/>
</dbReference>
<evidence type="ECO:0000313" key="5">
    <source>
        <dbReference type="Proteomes" id="UP001152888"/>
    </source>
</evidence>
<dbReference type="OrthoDB" id="6776756at2759"/>
<dbReference type="PROSITE" id="PS51165">
    <property type="entry name" value="THUMP"/>
    <property type="match status" value="1"/>
</dbReference>
<keyword evidence="5" id="KW-1185">Reference proteome</keyword>
<dbReference type="InterPro" id="IPR004114">
    <property type="entry name" value="THUMP_dom"/>
</dbReference>
<dbReference type="EMBL" id="CAKOFQ010008744">
    <property type="protein sequence ID" value="CAH2015742.1"/>
    <property type="molecule type" value="Genomic_DNA"/>
</dbReference>
<feature type="domain" description="THUMP" evidence="3">
    <location>
        <begin position="1"/>
        <end position="23"/>
    </location>
</feature>